<sequence>MTLLDFLAFRKTPDTVYKFKICVTNVLSLQNINHNLNTIYEYISYEQGKSLSVCTQYFIDNELASSFSLIKDPCIENFFIKLIGTLNKENLKKLVVVNILTSKVCPIYSERLVAYNMEVDTFYIKFLTDNFCKDKMYRYATLLLFNLPVFSKFYKARLPYKIIQYINTSEDVEAFGMYMMFILKEQTNRRVYSLEYNNNIVQNINTVTNAASFYNLDSNISYVNFEDIKSVRKHEDYKDLDFRNKKVTYYRAILSLNAIDEITETIVHEFTEIFTNTHENIDFLKFLIKTYPFVIGKYMGTYKHHTNDWSVKEVYNTLISKTKESKTSNRYTPMKITGNFLQKIIDLEVKDEEIYFFVFFVNRKELFTNFKNIERLMDDNLYFHGTIINLLLNK</sequence>
<dbReference type="OrthoDB" id="2193957at2759"/>
<dbReference type="VEuPathDB" id="MicrosporidiaDB:AAJ76_1000039659"/>
<dbReference type="RefSeq" id="XP_024331615.1">
    <property type="nucleotide sequence ID" value="XM_024473518.1"/>
</dbReference>
<accession>A0A0F9WSQ9</accession>
<dbReference type="EMBL" id="JPQZ01000010">
    <property type="protein sequence ID" value="KKO75873.1"/>
    <property type="molecule type" value="Genomic_DNA"/>
</dbReference>
<dbReference type="Proteomes" id="UP000034350">
    <property type="component" value="Unassembled WGS sequence"/>
</dbReference>
<comment type="caution">
    <text evidence="1">The sequence shown here is derived from an EMBL/GenBank/DDBJ whole genome shotgun (WGS) entry which is preliminary data.</text>
</comment>
<dbReference type="GeneID" id="36318412"/>
<reference evidence="1 2" key="1">
    <citation type="journal article" date="2015" name="Environ. Microbiol.">
        <title>Genome analyses suggest the presence of polyploidy and recent human-driven expansions in eight global populations of the honeybee pathogen Nosema ceranae.</title>
        <authorList>
            <person name="Pelin A."/>
            <person name="Selman M."/>
            <person name="Aris-Brosou S."/>
            <person name="Farinelli L."/>
            <person name="Corradi N."/>
        </authorList>
    </citation>
    <scope>NUCLEOTIDE SEQUENCE [LARGE SCALE GENOMIC DNA]</scope>
    <source>
        <strain evidence="1 2">PA08 1199</strain>
    </source>
</reference>
<dbReference type="AlphaFoldDB" id="A0A0F9WSQ9"/>
<dbReference type="VEuPathDB" id="MicrosporidiaDB:NCER_101670"/>
<proteinExistence type="predicted"/>
<dbReference type="VEuPathDB" id="MicrosporidiaDB:G9O61_00g002940"/>
<protein>
    <submittedName>
        <fullName evidence="1">Uncharacterized protein</fullName>
    </submittedName>
</protein>
<name>A0A0F9WSQ9_9MICR</name>
<gene>
    <name evidence="1" type="ORF">AAJ76_1000039659</name>
</gene>
<keyword evidence="2" id="KW-1185">Reference proteome</keyword>
<evidence type="ECO:0000313" key="2">
    <source>
        <dbReference type="Proteomes" id="UP000034350"/>
    </source>
</evidence>
<organism evidence="1 2">
    <name type="scientific">Vairimorpha ceranae</name>
    <dbReference type="NCBI Taxonomy" id="40302"/>
    <lineage>
        <taxon>Eukaryota</taxon>
        <taxon>Fungi</taxon>
        <taxon>Fungi incertae sedis</taxon>
        <taxon>Microsporidia</taxon>
        <taxon>Nosematidae</taxon>
        <taxon>Vairimorpha</taxon>
    </lineage>
</organism>
<evidence type="ECO:0000313" key="1">
    <source>
        <dbReference type="EMBL" id="KKO75873.1"/>
    </source>
</evidence>